<gene>
    <name evidence="1" type="ORF">MML48_2g00003225</name>
</gene>
<sequence length="1358" mass="153634">MSDYVVNTFYGKLRGKTLVDINGSIFYGFQGIPYAKPPLGNLRFKAPQPLDKWTGVRDATKESSECYQRHMVFQTIIGSEDCLYLNVYTPQLSDGEVSLKPVMIWFHGGAFTGGSGNREPYGPEFLITEDVVIVTINYRVGILGFLSLEDPKLGAPGNAGLKDMVLALKWVQQNIGNFSGDPNNITIFGESAGAVAVHLLTLSPLAKGLFHKIIAQSGCALTHWAMTESSTGRLCELLNFITDNPKEILQFLQKLPVEKLYQGQEMLQNEFGLSRNRPIGPVIEKEHPDAFLTEDPHKILTEGRYYKVPIILGYNIREGIFFDMVGNRMKRNTLVVDFETVVPTRFKFERGSEKSKEVARKIKEFYYGNEEVSADNKDIYYQAPQPPENWSGIKDATKNGSACYSREFITRTIVGSEDCLFLNVFTPKLANKERTNLKSVMVYIHGGAFIAGSNDSRTYGPEFLITEDVVLVVINYRTGLLGKPELGFLAFDDSNLEVPGNAGCKDMIMALRWVQSNITEFGGDPNKVTIFGESAGGVAVHFLILSQLSKGLFHRAIIQSGSALNSWSLAKPSAIDLARALNCPYTKEEEILTYLQDLPVQKILEGQDKLSDRFEANFVRSFGPVVEKGIPNKSTFLSECPLDLILQGKYNHVPIIIGYTAREGIFFEMLEKKWNQRLLIEDFETVVPHWFNLDRGSDTSRRIGNKIKQFYISDNSSYPENKEEMCLVHSDAYFIRGIYDSVRKHVISSKEPIYFYKFSVDANLNFYKKFGNLELSGASHADDLGYLFKTFLAPNEIDPNSVEMKSIRRMVKFWTNFAKTGDPNPVENVIWKPATKYEINFLDIGEELKSDVNPDEDRMKFWDDVYDMAPQPPEAWSGIRDATKEGSECYSTHVILHTIVGSEDCLFLNVYTPELPSSGRQSLKPVMFWIHGGGFTSGSGNSDIYGPHYLIAEDIVVVTINYRLGVLGFLCLDDLKLGVPGNAGLKDQVMALKWVQKNIKNFGGDPNNVTIFGESAGGSSVHFLMLSPMAKGLFHKAIAQSGCCFNPWAWGNVNGKILCSRLQYSTNDESKMLEFLQEVPVDKLYSTHLIPKDVMRVDLRRPLGPVIEKISPYEPAFLAEDPMDIILQGRYHKVPFLLGYVSREGMLIEVTVPKEHQLVTDFEEAIPFNLRIPKGTPLSRKTAEKIKKYYYGDKQPSFDEMDTLYKLQTDNFFFRGIYITAKHHAATTSEPVYLYKFCVDGPLNMLKKFVGIDSPGACHADELSYLFKISIAEGFDPNSYEGKNVLRMITWWTNFAKYGDPNPRQLDNIIDVYWEPIRNNRMNYMEIDYQLKMGEDPDGDRMRFWDEIYRQNIITSKL</sequence>
<keyword evidence="2" id="KW-1185">Reference proteome</keyword>
<evidence type="ECO:0000313" key="1">
    <source>
        <dbReference type="EMBL" id="KAI4468815.1"/>
    </source>
</evidence>
<reference evidence="1" key="1">
    <citation type="submission" date="2022-04" db="EMBL/GenBank/DDBJ databases">
        <title>Chromosome-scale genome assembly of Holotrichia oblita Faldermann.</title>
        <authorList>
            <person name="Rongchong L."/>
        </authorList>
    </citation>
    <scope>NUCLEOTIDE SEQUENCE</scope>
    <source>
        <strain evidence="1">81SQS9</strain>
    </source>
</reference>
<organism evidence="1 2">
    <name type="scientific">Holotrichia oblita</name>
    <name type="common">Chafer beetle</name>
    <dbReference type="NCBI Taxonomy" id="644536"/>
    <lineage>
        <taxon>Eukaryota</taxon>
        <taxon>Metazoa</taxon>
        <taxon>Ecdysozoa</taxon>
        <taxon>Arthropoda</taxon>
        <taxon>Hexapoda</taxon>
        <taxon>Insecta</taxon>
        <taxon>Pterygota</taxon>
        <taxon>Neoptera</taxon>
        <taxon>Endopterygota</taxon>
        <taxon>Coleoptera</taxon>
        <taxon>Polyphaga</taxon>
        <taxon>Scarabaeiformia</taxon>
        <taxon>Scarabaeidae</taxon>
        <taxon>Melolonthinae</taxon>
        <taxon>Holotrichia</taxon>
    </lineage>
</organism>
<proteinExistence type="predicted"/>
<accession>A0ACB9TPT4</accession>
<dbReference type="Proteomes" id="UP001056778">
    <property type="component" value="Chromosome 2"/>
</dbReference>
<dbReference type="EMBL" id="CM043016">
    <property type="protein sequence ID" value="KAI4468815.1"/>
    <property type="molecule type" value="Genomic_DNA"/>
</dbReference>
<name>A0ACB9TPT4_HOLOL</name>
<comment type="caution">
    <text evidence="1">The sequence shown here is derived from an EMBL/GenBank/DDBJ whole genome shotgun (WGS) entry which is preliminary data.</text>
</comment>
<protein>
    <submittedName>
        <fullName evidence="1">Carboxylesterase</fullName>
    </submittedName>
</protein>
<evidence type="ECO:0000313" key="2">
    <source>
        <dbReference type="Proteomes" id="UP001056778"/>
    </source>
</evidence>